<name>A0ABP9HDQ5_9FLAO</name>
<keyword evidence="5" id="KW-0998">Cell outer membrane</keyword>
<dbReference type="EMBL" id="BAABJK010000004">
    <property type="protein sequence ID" value="GAA4968458.1"/>
    <property type="molecule type" value="Genomic_DNA"/>
</dbReference>
<dbReference type="Gene3D" id="1.25.40.390">
    <property type="match status" value="1"/>
</dbReference>
<evidence type="ECO:0000256" key="3">
    <source>
        <dbReference type="ARBA" id="ARBA00022729"/>
    </source>
</evidence>
<evidence type="ECO:0000256" key="4">
    <source>
        <dbReference type="ARBA" id="ARBA00023136"/>
    </source>
</evidence>
<proteinExistence type="inferred from homology"/>
<protein>
    <submittedName>
        <fullName evidence="9">RagB/SusD family nutrient uptake outer membrane protein</fullName>
    </submittedName>
</protein>
<dbReference type="RefSeq" id="WP_345167197.1">
    <property type="nucleotide sequence ID" value="NZ_BAABJK010000004.1"/>
</dbReference>
<feature type="signal peptide" evidence="6">
    <location>
        <begin position="1"/>
        <end position="22"/>
    </location>
</feature>
<dbReference type="CDD" id="cd08977">
    <property type="entry name" value="SusD"/>
    <property type="match status" value="1"/>
</dbReference>
<evidence type="ECO:0000313" key="9">
    <source>
        <dbReference type="EMBL" id="GAA4968458.1"/>
    </source>
</evidence>
<dbReference type="Proteomes" id="UP001501692">
    <property type="component" value="Unassembled WGS sequence"/>
</dbReference>
<dbReference type="PROSITE" id="PS51257">
    <property type="entry name" value="PROKAR_LIPOPROTEIN"/>
    <property type="match status" value="1"/>
</dbReference>
<keyword evidence="3 6" id="KW-0732">Signal</keyword>
<evidence type="ECO:0000256" key="1">
    <source>
        <dbReference type="ARBA" id="ARBA00004442"/>
    </source>
</evidence>
<dbReference type="SUPFAM" id="SSF48452">
    <property type="entry name" value="TPR-like"/>
    <property type="match status" value="1"/>
</dbReference>
<comment type="caution">
    <text evidence="9">The sequence shown here is derived from an EMBL/GenBank/DDBJ whole genome shotgun (WGS) entry which is preliminary data.</text>
</comment>
<sequence>MKDIKIKNILSLVAFLAMFSCADDFIIVAPDDENSEDFFNTEEDYQKALVSAYDMLQATARNYQLGEIASDNTLCGGQNALDTPGYQEIDDMIHTPVNAQLREIWTWMYTGVNRTNYIMEFQDKLDFPSKTSVLAQTRFLRAYYYFQLVKWFGDVPLAVDARIQFGDQFNIERTPKAEVYTQIEQDLMFAASNLPYTQPQTGRITKGAAEALLGKVYLYQDKFTESATVLESLINNGPHRLLSSTEAPLMWENENENNIESVFEIQYSDIDGGSYDCFYCLEGNFAIGFNGVRGYVGPVFDFGFSFNVPVQEVVDAFEPGDIRLEYSILDIEQWIADNPTATYDETAGFEQTGYFNRKYIARQGDLNLPDAALTNPNNTRAIRYADVLLMAAEALNRGGISDTRAQDYLNEVRNRAMLDDVTTTGPNLTNDIYKERRVELVGEGHRFFDLVRTGRAATEIDGFQTGKHELFPIPIQEIQLAGNVWEQNPGY</sequence>
<comment type="similarity">
    <text evidence="2">Belongs to the SusD family.</text>
</comment>
<dbReference type="InterPro" id="IPR012944">
    <property type="entry name" value="SusD_RagB_dom"/>
</dbReference>
<evidence type="ECO:0000313" key="10">
    <source>
        <dbReference type="Proteomes" id="UP001501692"/>
    </source>
</evidence>
<reference evidence="10" key="1">
    <citation type="journal article" date="2019" name="Int. J. Syst. Evol. Microbiol.">
        <title>The Global Catalogue of Microorganisms (GCM) 10K type strain sequencing project: providing services to taxonomists for standard genome sequencing and annotation.</title>
        <authorList>
            <consortium name="The Broad Institute Genomics Platform"/>
            <consortium name="The Broad Institute Genome Sequencing Center for Infectious Disease"/>
            <person name="Wu L."/>
            <person name="Ma J."/>
        </authorList>
    </citation>
    <scope>NUCLEOTIDE SEQUENCE [LARGE SCALE GENOMIC DNA]</scope>
    <source>
        <strain evidence="10">JCM 18287</strain>
    </source>
</reference>
<dbReference type="Pfam" id="PF07980">
    <property type="entry name" value="SusD_RagB"/>
    <property type="match status" value="1"/>
</dbReference>
<dbReference type="Pfam" id="PF14322">
    <property type="entry name" value="SusD-like_3"/>
    <property type="match status" value="1"/>
</dbReference>
<accession>A0ABP9HDQ5</accession>
<gene>
    <name evidence="9" type="ORF">GCM10023315_17570</name>
</gene>
<evidence type="ECO:0000256" key="2">
    <source>
        <dbReference type="ARBA" id="ARBA00006275"/>
    </source>
</evidence>
<feature type="domain" description="RagB/SusD" evidence="7">
    <location>
        <begin position="337"/>
        <end position="465"/>
    </location>
</feature>
<evidence type="ECO:0000259" key="7">
    <source>
        <dbReference type="Pfam" id="PF07980"/>
    </source>
</evidence>
<feature type="chain" id="PRO_5046496651" evidence="6">
    <location>
        <begin position="23"/>
        <end position="491"/>
    </location>
</feature>
<evidence type="ECO:0000256" key="6">
    <source>
        <dbReference type="SAM" id="SignalP"/>
    </source>
</evidence>
<comment type="subcellular location">
    <subcellularLocation>
        <location evidence="1">Cell outer membrane</location>
    </subcellularLocation>
</comment>
<dbReference type="InterPro" id="IPR033985">
    <property type="entry name" value="SusD-like_N"/>
</dbReference>
<evidence type="ECO:0000259" key="8">
    <source>
        <dbReference type="Pfam" id="PF14322"/>
    </source>
</evidence>
<organism evidence="9 10">
    <name type="scientific">Algibacter aquimarinus</name>
    <dbReference type="NCBI Taxonomy" id="1136748"/>
    <lineage>
        <taxon>Bacteria</taxon>
        <taxon>Pseudomonadati</taxon>
        <taxon>Bacteroidota</taxon>
        <taxon>Flavobacteriia</taxon>
        <taxon>Flavobacteriales</taxon>
        <taxon>Flavobacteriaceae</taxon>
        <taxon>Algibacter</taxon>
    </lineage>
</organism>
<keyword evidence="10" id="KW-1185">Reference proteome</keyword>
<evidence type="ECO:0000256" key="5">
    <source>
        <dbReference type="ARBA" id="ARBA00023237"/>
    </source>
</evidence>
<feature type="domain" description="SusD-like N-terminal" evidence="8">
    <location>
        <begin position="25"/>
        <end position="218"/>
    </location>
</feature>
<dbReference type="InterPro" id="IPR011990">
    <property type="entry name" value="TPR-like_helical_dom_sf"/>
</dbReference>
<keyword evidence="4" id="KW-0472">Membrane</keyword>